<accession>A0A5E4QA09</accession>
<organism evidence="1 2">
    <name type="scientific">Leptidea sinapis</name>
    <dbReference type="NCBI Taxonomy" id="189913"/>
    <lineage>
        <taxon>Eukaryota</taxon>
        <taxon>Metazoa</taxon>
        <taxon>Ecdysozoa</taxon>
        <taxon>Arthropoda</taxon>
        <taxon>Hexapoda</taxon>
        <taxon>Insecta</taxon>
        <taxon>Pterygota</taxon>
        <taxon>Neoptera</taxon>
        <taxon>Endopterygota</taxon>
        <taxon>Lepidoptera</taxon>
        <taxon>Glossata</taxon>
        <taxon>Ditrysia</taxon>
        <taxon>Papilionoidea</taxon>
        <taxon>Pieridae</taxon>
        <taxon>Dismorphiinae</taxon>
        <taxon>Leptidea</taxon>
    </lineage>
</organism>
<dbReference type="Proteomes" id="UP000324832">
    <property type="component" value="Unassembled WGS sequence"/>
</dbReference>
<sequence length="124" mass="13779">MFDSSSSSRPYCCRQVTSALYLALGAHYWPRLELFSKLSDVLMLLHYVIDPLIYVLSRKGRRCSVGALCHAIAHCFKRKHKTSTDSMKTSASCCPQETLIISDSSGAELRPLRPGAATLLQVDE</sequence>
<name>A0A5E4QA09_9NEOP</name>
<proteinExistence type="predicted"/>
<protein>
    <submittedName>
        <fullName evidence="1">Uncharacterized protein</fullName>
    </submittedName>
</protein>
<evidence type="ECO:0000313" key="1">
    <source>
        <dbReference type="EMBL" id="VVC93847.1"/>
    </source>
</evidence>
<dbReference type="EMBL" id="FZQP02001782">
    <property type="protein sequence ID" value="VVC93847.1"/>
    <property type="molecule type" value="Genomic_DNA"/>
</dbReference>
<dbReference type="AlphaFoldDB" id="A0A5E4QA09"/>
<evidence type="ECO:0000313" key="2">
    <source>
        <dbReference type="Proteomes" id="UP000324832"/>
    </source>
</evidence>
<keyword evidence="2" id="KW-1185">Reference proteome</keyword>
<reference evidence="1 2" key="1">
    <citation type="submission" date="2017-07" db="EMBL/GenBank/DDBJ databases">
        <authorList>
            <person name="Talla V."/>
            <person name="Backstrom N."/>
        </authorList>
    </citation>
    <scope>NUCLEOTIDE SEQUENCE [LARGE SCALE GENOMIC DNA]</scope>
</reference>
<gene>
    <name evidence="1" type="ORF">LSINAPIS_LOCUS5947</name>
</gene>